<dbReference type="SUPFAM" id="SSF161098">
    <property type="entry name" value="MetI-like"/>
    <property type="match status" value="1"/>
</dbReference>
<dbReference type="AlphaFoldDB" id="A0A1S2LUH3"/>
<dbReference type="FunFam" id="1.10.3720.10:FF:000033">
    <property type="entry name" value="Polar amino acid ABC transporter permease"/>
    <property type="match status" value="1"/>
</dbReference>
<protein>
    <submittedName>
        <fullName evidence="11">Arginine ABC transporter permease</fullName>
    </submittedName>
</protein>
<evidence type="ECO:0000313" key="11">
    <source>
        <dbReference type="EMBL" id="OIJ15996.1"/>
    </source>
</evidence>
<evidence type="ECO:0000256" key="7">
    <source>
        <dbReference type="ARBA" id="ARBA00022989"/>
    </source>
</evidence>
<dbReference type="Proteomes" id="UP000180098">
    <property type="component" value="Unassembled WGS sequence"/>
</dbReference>
<accession>A0A1S2LUH3</accession>
<comment type="subcellular location">
    <subcellularLocation>
        <location evidence="1 9">Cell membrane</location>
        <topology evidence="1 9">Multi-pass membrane protein</topology>
    </subcellularLocation>
</comment>
<dbReference type="Gene3D" id="1.10.3720.10">
    <property type="entry name" value="MetI-like"/>
    <property type="match status" value="1"/>
</dbReference>
<feature type="domain" description="ABC transmembrane type-1" evidence="10">
    <location>
        <begin position="19"/>
        <end position="208"/>
    </location>
</feature>
<keyword evidence="3 9" id="KW-0813">Transport</keyword>
<feature type="transmembrane region" description="Helical" evidence="9">
    <location>
        <begin position="20"/>
        <end position="43"/>
    </location>
</feature>
<sequence length="219" mass="24361">MNLDFSQIVPSIPYIMKGIWVTLQIVSVSLIFGFILGTILSLFKIGKITVLRWLADAYTSIFRGTPLILQLFLIYFATPQVIGYDISAYAAAVLTFGLNSAAYVSEIIRAGIQAVDKGQREAAEALGVPYRPMLVNIILPQAIKNILPALMNEFITLTKESAIISTIGVLDIMRRAQIVQANLYKPFEPLIFAALIYYIMVMALTLLGRLLERRLSRSD</sequence>
<dbReference type="GO" id="GO:0043190">
    <property type="term" value="C:ATP-binding cassette (ABC) transporter complex"/>
    <property type="evidence" value="ECO:0007669"/>
    <property type="project" value="InterPro"/>
</dbReference>
<dbReference type="RefSeq" id="WP_071311921.1">
    <property type="nucleotide sequence ID" value="NZ_MLQQ01000001.1"/>
</dbReference>
<dbReference type="NCBIfam" id="TIGR01726">
    <property type="entry name" value="HEQRo_perm_3TM"/>
    <property type="match status" value="1"/>
</dbReference>
<evidence type="ECO:0000256" key="5">
    <source>
        <dbReference type="ARBA" id="ARBA00022692"/>
    </source>
</evidence>
<proteinExistence type="inferred from homology"/>
<keyword evidence="8 9" id="KW-0472">Membrane</keyword>
<feature type="transmembrane region" description="Helical" evidence="9">
    <location>
        <begin position="190"/>
        <end position="211"/>
    </location>
</feature>
<evidence type="ECO:0000259" key="10">
    <source>
        <dbReference type="PROSITE" id="PS50928"/>
    </source>
</evidence>
<name>A0A1S2LUH3_9BACI</name>
<dbReference type="Pfam" id="PF00528">
    <property type="entry name" value="BPD_transp_1"/>
    <property type="match status" value="1"/>
</dbReference>
<comment type="caution">
    <text evidence="11">The sequence shown here is derived from an EMBL/GenBank/DDBJ whole genome shotgun (WGS) entry which is preliminary data.</text>
</comment>
<dbReference type="OrthoDB" id="9774451at2"/>
<dbReference type="PANTHER" id="PTHR30614">
    <property type="entry name" value="MEMBRANE COMPONENT OF AMINO ACID ABC TRANSPORTER"/>
    <property type="match status" value="1"/>
</dbReference>
<keyword evidence="5 9" id="KW-0812">Transmembrane</keyword>
<keyword evidence="7 9" id="KW-1133">Transmembrane helix</keyword>
<evidence type="ECO:0000256" key="4">
    <source>
        <dbReference type="ARBA" id="ARBA00022475"/>
    </source>
</evidence>
<comment type="similarity">
    <text evidence="2">Belongs to the binding-protein-dependent transport system permease family. HisMQ subfamily.</text>
</comment>
<dbReference type="EMBL" id="MLQQ01000001">
    <property type="protein sequence ID" value="OIJ15996.1"/>
    <property type="molecule type" value="Genomic_DNA"/>
</dbReference>
<organism evidence="11 12">
    <name type="scientific">Anaerobacillus arseniciselenatis</name>
    <dbReference type="NCBI Taxonomy" id="85682"/>
    <lineage>
        <taxon>Bacteria</taxon>
        <taxon>Bacillati</taxon>
        <taxon>Bacillota</taxon>
        <taxon>Bacilli</taxon>
        <taxon>Bacillales</taxon>
        <taxon>Bacillaceae</taxon>
        <taxon>Anaerobacillus</taxon>
    </lineage>
</organism>
<keyword evidence="4" id="KW-1003">Cell membrane</keyword>
<dbReference type="GO" id="GO:0006865">
    <property type="term" value="P:amino acid transport"/>
    <property type="evidence" value="ECO:0007669"/>
    <property type="project" value="UniProtKB-KW"/>
</dbReference>
<evidence type="ECO:0000256" key="6">
    <source>
        <dbReference type="ARBA" id="ARBA00022970"/>
    </source>
</evidence>
<keyword evidence="12" id="KW-1185">Reference proteome</keyword>
<evidence type="ECO:0000256" key="3">
    <source>
        <dbReference type="ARBA" id="ARBA00022448"/>
    </source>
</evidence>
<reference evidence="11 12" key="1">
    <citation type="submission" date="2016-10" db="EMBL/GenBank/DDBJ databases">
        <title>Draft genome sequences of four alkaliphilic bacteria belonging to the Anaerobacillus genus.</title>
        <authorList>
            <person name="Bassil N.M."/>
            <person name="Lloyd J.R."/>
        </authorList>
    </citation>
    <scope>NUCLEOTIDE SEQUENCE [LARGE SCALE GENOMIC DNA]</scope>
    <source>
        <strain evidence="11 12">DSM 15340</strain>
    </source>
</reference>
<dbReference type="CDD" id="cd06261">
    <property type="entry name" value="TM_PBP2"/>
    <property type="match status" value="1"/>
</dbReference>
<dbReference type="InterPro" id="IPR035906">
    <property type="entry name" value="MetI-like_sf"/>
</dbReference>
<dbReference type="GO" id="GO:0022857">
    <property type="term" value="F:transmembrane transporter activity"/>
    <property type="evidence" value="ECO:0007669"/>
    <property type="project" value="InterPro"/>
</dbReference>
<dbReference type="PANTHER" id="PTHR30614:SF20">
    <property type="entry name" value="GLUTAMINE TRANSPORT SYSTEM PERMEASE PROTEIN GLNP"/>
    <property type="match status" value="1"/>
</dbReference>
<evidence type="ECO:0000313" key="12">
    <source>
        <dbReference type="Proteomes" id="UP000180098"/>
    </source>
</evidence>
<evidence type="ECO:0000256" key="1">
    <source>
        <dbReference type="ARBA" id="ARBA00004651"/>
    </source>
</evidence>
<dbReference type="PROSITE" id="PS50928">
    <property type="entry name" value="ABC_TM1"/>
    <property type="match status" value="1"/>
</dbReference>
<gene>
    <name evidence="11" type="ORF">BKP35_03155</name>
</gene>
<dbReference type="InterPro" id="IPR043429">
    <property type="entry name" value="ArtM/GltK/GlnP/TcyL/YhdX-like"/>
</dbReference>
<evidence type="ECO:0000256" key="2">
    <source>
        <dbReference type="ARBA" id="ARBA00010072"/>
    </source>
</evidence>
<keyword evidence="6" id="KW-0029">Amino-acid transport</keyword>
<dbReference type="InterPro" id="IPR000515">
    <property type="entry name" value="MetI-like"/>
</dbReference>
<evidence type="ECO:0000256" key="9">
    <source>
        <dbReference type="RuleBase" id="RU363032"/>
    </source>
</evidence>
<dbReference type="InterPro" id="IPR010065">
    <property type="entry name" value="AA_ABC_transptr_permease_3TM"/>
</dbReference>
<evidence type="ECO:0000256" key="8">
    <source>
        <dbReference type="ARBA" id="ARBA00023136"/>
    </source>
</evidence>